<organism evidence="2 3">
    <name type="scientific">Aspergillus steynii IBT 23096</name>
    <dbReference type="NCBI Taxonomy" id="1392250"/>
    <lineage>
        <taxon>Eukaryota</taxon>
        <taxon>Fungi</taxon>
        <taxon>Dikarya</taxon>
        <taxon>Ascomycota</taxon>
        <taxon>Pezizomycotina</taxon>
        <taxon>Eurotiomycetes</taxon>
        <taxon>Eurotiomycetidae</taxon>
        <taxon>Eurotiales</taxon>
        <taxon>Aspergillaceae</taxon>
        <taxon>Aspergillus</taxon>
        <taxon>Aspergillus subgen. Circumdati</taxon>
    </lineage>
</organism>
<keyword evidence="3" id="KW-1185">Reference proteome</keyword>
<feature type="chain" id="PRO_5014122711" evidence="1">
    <location>
        <begin position="19"/>
        <end position="127"/>
    </location>
</feature>
<keyword evidence="1" id="KW-0732">Signal</keyword>
<name>A0A2I2G0D4_9EURO</name>
<accession>A0A2I2G0D4</accession>
<comment type="caution">
    <text evidence="2">The sequence shown here is derived from an EMBL/GenBank/DDBJ whole genome shotgun (WGS) entry which is preliminary data.</text>
</comment>
<sequence length="127" mass="12962">MKSFTAIVFSLLAASVFAAPVEERALQVTVSLANDQSGANAGVQFPADGNNRSIRTLYGNTPVGAGGTVLASSAQLTAFPQTINCVIRNNGAVIATLTAQRTFADLDGNPNAAIPVNLNGGVINCRA</sequence>
<protein>
    <submittedName>
        <fullName evidence="2">Uncharacterized protein</fullName>
    </submittedName>
</protein>
<dbReference type="AlphaFoldDB" id="A0A2I2G0D4"/>
<dbReference type="Proteomes" id="UP000234275">
    <property type="component" value="Unassembled WGS sequence"/>
</dbReference>
<evidence type="ECO:0000256" key="1">
    <source>
        <dbReference type="SAM" id="SignalP"/>
    </source>
</evidence>
<dbReference type="EMBL" id="MSFO01000006">
    <property type="protein sequence ID" value="PLB46348.1"/>
    <property type="molecule type" value="Genomic_DNA"/>
</dbReference>
<proteinExistence type="predicted"/>
<reference evidence="2 3" key="1">
    <citation type="submission" date="2016-12" db="EMBL/GenBank/DDBJ databases">
        <title>The genomes of Aspergillus section Nigri reveals drivers in fungal speciation.</title>
        <authorList>
            <consortium name="DOE Joint Genome Institute"/>
            <person name="Vesth T.C."/>
            <person name="Nybo J."/>
            <person name="Theobald S."/>
            <person name="Brandl J."/>
            <person name="Frisvad J.C."/>
            <person name="Nielsen K.F."/>
            <person name="Lyhne E.K."/>
            <person name="Kogle M.E."/>
            <person name="Kuo A."/>
            <person name="Riley R."/>
            <person name="Clum A."/>
            <person name="Nolan M."/>
            <person name="Lipzen A."/>
            <person name="Salamov A."/>
            <person name="Henrissat B."/>
            <person name="Wiebenga A."/>
            <person name="De Vries R.P."/>
            <person name="Grigoriev I.V."/>
            <person name="Mortensen U.H."/>
            <person name="Andersen M.R."/>
            <person name="Baker S.E."/>
        </authorList>
    </citation>
    <scope>NUCLEOTIDE SEQUENCE [LARGE SCALE GENOMIC DNA]</scope>
    <source>
        <strain evidence="2 3">IBT 23096</strain>
    </source>
</reference>
<dbReference type="VEuPathDB" id="FungiDB:P170DRAFT_362060"/>
<dbReference type="GeneID" id="36552204"/>
<evidence type="ECO:0000313" key="2">
    <source>
        <dbReference type="EMBL" id="PLB46348.1"/>
    </source>
</evidence>
<dbReference type="RefSeq" id="XP_024701650.1">
    <property type="nucleotide sequence ID" value="XM_024844504.1"/>
</dbReference>
<feature type="signal peptide" evidence="1">
    <location>
        <begin position="1"/>
        <end position="18"/>
    </location>
</feature>
<evidence type="ECO:0000313" key="3">
    <source>
        <dbReference type="Proteomes" id="UP000234275"/>
    </source>
</evidence>
<gene>
    <name evidence="2" type="ORF">P170DRAFT_362060</name>
</gene>
<dbReference type="OrthoDB" id="3497702at2759"/>